<gene>
    <name evidence="2" type="ORF">PENSTE_c040G08158</name>
</gene>
<feature type="compositionally biased region" description="Basic and acidic residues" evidence="1">
    <location>
        <begin position="77"/>
        <end position="86"/>
    </location>
</feature>
<feature type="region of interest" description="Disordered" evidence="1">
    <location>
        <begin position="1"/>
        <end position="244"/>
    </location>
</feature>
<dbReference type="EMBL" id="MLKD01000040">
    <property type="protein sequence ID" value="OQE13967.1"/>
    <property type="molecule type" value="Genomic_DNA"/>
</dbReference>
<accession>A0A1V6SIY2</accession>
<feature type="compositionally biased region" description="Basic and acidic residues" evidence="1">
    <location>
        <begin position="39"/>
        <end position="59"/>
    </location>
</feature>
<proteinExistence type="predicted"/>
<evidence type="ECO:0000313" key="2">
    <source>
        <dbReference type="EMBL" id="OQE13967.1"/>
    </source>
</evidence>
<reference evidence="3" key="1">
    <citation type="journal article" date="2017" name="Nat. Microbiol.">
        <title>Global analysis of biosynthetic gene clusters reveals vast potential of secondary metabolite production in Penicillium species.</title>
        <authorList>
            <person name="Nielsen J.C."/>
            <person name="Grijseels S."/>
            <person name="Prigent S."/>
            <person name="Ji B."/>
            <person name="Dainat J."/>
            <person name="Nielsen K.F."/>
            <person name="Frisvad J.C."/>
            <person name="Workman M."/>
            <person name="Nielsen J."/>
        </authorList>
    </citation>
    <scope>NUCLEOTIDE SEQUENCE [LARGE SCALE GENOMIC DNA]</scope>
    <source>
        <strain evidence="3">IBT 24891</strain>
    </source>
</reference>
<dbReference type="STRING" id="303698.A0A1V6SIY2"/>
<name>A0A1V6SIY2_9EURO</name>
<keyword evidence="3" id="KW-1185">Reference proteome</keyword>
<feature type="region of interest" description="Disordered" evidence="1">
    <location>
        <begin position="456"/>
        <end position="516"/>
    </location>
</feature>
<feature type="compositionally biased region" description="Acidic residues" evidence="1">
    <location>
        <begin position="122"/>
        <end position="144"/>
    </location>
</feature>
<feature type="compositionally biased region" description="Basic and acidic residues" evidence="1">
    <location>
        <begin position="201"/>
        <end position="216"/>
    </location>
</feature>
<sequence length="586" mass="65428">MAAGDSKGKEKVKKPATATSSRGRNTRTDKVAKKNQLKQSKEAKTIERSSKKKEFEKLTRNIRKLQTQLDEEEDDESKSKLGEELKSLQPKAAEAERKLKEIESEIGKIMSNEARLERGEPMELDDGEVDNGEEETSETEEDQEMGGSERRRDNETESNENVEPGQEGKNTNSAADTASPMPPNPEIVPPSGANASADIRGSAEDILDRDNPKDFTELPVSQGDEFDHPQGLASDPENDRAPEDFDDFNLPTVTEQNQYSTGFSLDNGKVILHARSHKLALISYGPKYSAMLIWSKNGATAAEKLKKVTNLLGAPHDKAMERDEETDTLKYKGRIGPIKAIAWLPKRGGDTMLGILDSVEELNPIRKKQQERYIYPFSCVLVELEGCLTAKGDKNQSVWIDRSKYKALCSSGKDSSARTDRKFYEMGCLQVKRFRDWAGNKLDLTWAGVYRRGYERSPTPLEETPEPDYADQGTQDQAAQNQATQSQTAQSQTAQNQAAQNQASEETSGEKQATAEISGESIKDFYEIFLEKKNVDPNIHWKELDDKIFPSFIAAGKIYIKELKDGGAEVRDDMGLGRIFQKMANH</sequence>
<evidence type="ECO:0000313" key="3">
    <source>
        <dbReference type="Proteomes" id="UP000191285"/>
    </source>
</evidence>
<feature type="compositionally biased region" description="Low complexity" evidence="1">
    <location>
        <begin position="477"/>
        <end position="504"/>
    </location>
</feature>
<comment type="caution">
    <text evidence="2">The sequence shown here is derived from an EMBL/GenBank/DDBJ whole genome shotgun (WGS) entry which is preliminary data.</text>
</comment>
<dbReference type="OrthoDB" id="4368953at2759"/>
<dbReference type="AlphaFoldDB" id="A0A1V6SIY2"/>
<protein>
    <submittedName>
        <fullName evidence="2">Uncharacterized protein</fullName>
    </submittedName>
</protein>
<dbReference type="Proteomes" id="UP000191285">
    <property type="component" value="Unassembled WGS sequence"/>
</dbReference>
<organism evidence="2 3">
    <name type="scientific">Penicillium steckii</name>
    <dbReference type="NCBI Taxonomy" id="303698"/>
    <lineage>
        <taxon>Eukaryota</taxon>
        <taxon>Fungi</taxon>
        <taxon>Dikarya</taxon>
        <taxon>Ascomycota</taxon>
        <taxon>Pezizomycotina</taxon>
        <taxon>Eurotiomycetes</taxon>
        <taxon>Eurotiomycetidae</taxon>
        <taxon>Eurotiales</taxon>
        <taxon>Aspergillaceae</taxon>
        <taxon>Penicillium</taxon>
    </lineage>
</organism>
<evidence type="ECO:0000256" key="1">
    <source>
        <dbReference type="SAM" id="MobiDB-lite"/>
    </source>
</evidence>
<feature type="compositionally biased region" description="Basic and acidic residues" evidence="1">
    <location>
        <begin position="93"/>
        <end position="106"/>
    </location>
</feature>